<accession>A0A512D6Z4</accession>
<dbReference type="Proteomes" id="UP000321534">
    <property type="component" value="Unassembled WGS sequence"/>
</dbReference>
<comment type="caution">
    <text evidence="2">The sequence shown here is derived from an EMBL/GenBank/DDBJ whole genome shotgun (WGS) entry which is preliminary data.</text>
</comment>
<evidence type="ECO:0000313" key="3">
    <source>
        <dbReference type="Proteomes" id="UP000321534"/>
    </source>
</evidence>
<evidence type="ECO:0000259" key="1">
    <source>
        <dbReference type="Pfam" id="PF18029"/>
    </source>
</evidence>
<keyword evidence="3" id="KW-1185">Reference proteome</keyword>
<dbReference type="RefSeq" id="WP_246111478.1">
    <property type="nucleotide sequence ID" value="NZ_BAAARO010000024.1"/>
</dbReference>
<organism evidence="2 3">
    <name type="scientific">Terrabacter aerolatus</name>
    <dbReference type="NCBI Taxonomy" id="422442"/>
    <lineage>
        <taxon>Bacteria</taxon>
        <taxon>Bacillati</taxon>
        <taxon>Actinomycetota</taxon>
        <taxon>Actinomycetes</taxon>
        <taxon>Micrococcales</taxon>
        <taxon>Intrasporangiaceae</taxon>
        <taxon>Terrabacter</taxon>
    </lineage>
</organism>
<dbReference type="EMBL" id="BJYX01000045">
    <property type="protein sequence ID" value="GEO32251.1"/>
    <property type="molecule type" value="Genomic_DNA"/>
</dbReference>
<dbReference type="InterPro" id="IPR029068">
    <property type="entry name" value="Glyas_Bleomycin-R_OHBP_Dase"/>
</dbReference>
<gene>
    <name evidence="2" type="ORF">TAE01_40610</name>
</gene>
<dbReference type="Gene3D" id="3.10.180.10">
    <property type="entry name" value="2,3-Dihydroxybiphenyl 1,2-Dioxygenase, domain 1"/>
    <property type="match status" value="1"/>
</dbReference>
<sequence length="79" mass="8166">MPNLWFGDVDVPKPPAGRWHVEVYVPPEVAEHRVAAAVAAGGTIVDDSDAPPLTVVADQDGNTGVVCADMSAARTVKSA</sequence>
<dbReference type="AlphaFoldDB" id="A0A512D6Z4"/>
<dbReference type="InterPro" id="IPR041581">
    <property type="entry name" value="Glyoxalase_6"/>
</dbReference>
<proteinExistence type="predicted"/>
<feature type="domain" description="Glyoxalase-like" evidence="1">
    <location>
        <begin position="2"/>
        <end position="63"/>
    </location>
</feature>
<dbReference type="Pfam" id="PF18029">
    <property type="entry name" value="Glyoxalase_6"/>
    <property type="match status" value="1"/>
</dbReference>
<reference evidence="2 3" key="1">
    <citation type="submission" date="2019-07" db="EMBL/GenBank/DDBJ databases">
        <title>Whole genome shotgun sequence of Terrabacter aerolatus NBRC 106305.</title>
        <authorList>
            <person name="Hosoyama A."/>
            <person name="Uohara A."/>
            <person name="Ohji S."/>
            <person name="Ichikawa N."/>
        </authorList>
    </citation>
    <scope>NUCLEOTIDE SEQUENCE [LARGE SCALE GENOMIC DNA]</scope>
    <source>
        <strain evidence="2 3">NBRC 106305</strain>
    </source>
</reference>
<name>A0A512D6Z4_9MICO</name>
<evidence type="ECO:0000313" key="2">
    <source>
        <dbReference type="EMBL" id="GEO32251.1"/>
    </source>
</evidence>
<protein>
    <recommendedName>
        <fullName evidence="1">Glyoxalase-like domain-containing protein</fullName>
    </recommendedName>
</protein>